<evidence type="ECO:0008006" key="4">
    <source>
        <dbReference type="Google" id="ProtNLM"/>
    </source>
</evidence>
<accession>A0ABU7V0F6</accession>
<sequence>MNTGVFLVGAIVFAAGAIPYWKAHKKIEAIKRYEFENRTSGGTVQFKTYDDSRAHERRHRLAFLQAKLAAWPLIFGAIAIIASFFL</sequence>
<gene>
    <name evidence="2" type="ORF">V3390_06040</name>
</gene>
<comment type="caution">
    <text evidence="2">The sequence shown here is derived from an EMBL/GenBank/DDBJ whole genome shotgun (WGS) entry which is preliminary data.</text>
</comment>
<keyword evidence="1" id="KW-1133">Transmembrane helix</keyword>
<feature type="transmembrane region" description="Helical" evidence="1">
    <location>
        <begin position="6"/>
        <end position="23"/>
    </location>
</feature>
<dbReference type="Proteomes" id="UP001356170">
    <property type="component" value="Unassembled WGS sequence"/>
</dbReference>
<keyword evidence="1" id="KW-0812">Transmembrane</keyword>
<feature type="transmembrane region" description="Helical" evidence="1">
    <location>
        <begin position="68"/>
        <end position="85"/>
    </location>
</feature>
<dbReference type="EMBL" id="JAZHBO010000002">
    <property type="protein sequence ID" value="MEF2155795.1"/>
    <property type="molecule type" value="Genomic_DNA"/>
</dbReference>
<proteinExistence type="predicted"/>
<evidence type="ECO:0000313" key="3">
    <source>
        <dbReference type="Proteomes" id="UP001356170"/>
    </source>
</evidence>
<protein>
    <recommendedName>
        <fullName evidence="4">DUF3899 domain-containing protein</fullName>
    </recommendedName>
</protein>
<dbReference type="RefSeq" id="WP_331703786.1">
    <property type="nucleotide sequence ID" value="NZ_JAZHBO010000002.1"/>
</dbReference>
<evidence type="ECO:0000256" key="1">
    <source>
        <dbReference type="SAM" id="Phobius"/>
    </source>
</evidence>
<organism evidence="2 3">
    <name type="scientific">Aquilutibacter rugosus</name>
    <dbReference type="NCBI Taxonomy" id="3115820"/>
    <lineage>
        <taxon>Bacteria</taxon>
        <taxon>Pseudomonadati</taxon>
        <taxon>Pseudomonadota</taxon>
        <taxon>Gammaproteobacteria</taxon>
        <taxon>Lysobacterales</taxon>
        <taxon>Lysobacteraceae</taxon>
        <taxon>Aquilutibacter</taxon>
    </lineage>
</organism>
<evidence type="ECO:0000313" key="2">
    <source>
        <dbReference type="EMBL" id="MEF2155795.1"/>
    </source>
</evidence>
<reference evidence="2 3" key="1">
    <citation type="submission" date="2024-01" db="EMBL/GenBank/DDBJ databases">
        <title>Novel species of the genus Luteimonas isolated from rivers.</title>
        <authorList>
            <person name="Lu H."/>
        </authorList>
    </citation>
    <scope>NUCLEOTIDE SEQUENCE [LARGE SCALE GENOMIC DNA]</scope>
    <source>
        <strain evidence="2 3">FXH3W</strain>
    </source>
</reference>
<keyword evidence="1" id="KW-0472">Membrane</keyword>
<keyword evidence="3" id="KW-1185">Reference proteome</keyword>
<name>A0ABU7V0F6_9GAMM</name>